<dbReference type="AlphaFoldDB" id="U1PXF3"/>
<proteinExistence type="predicted"/>
<dbReference type="Proteomes" id="UP000016498">
    <property type="component" value="Unassembled WGS sequence"/>
</dbReference>
<name>U1PXF3_9ACTO</name>
<dbReference type="EMBL" id="AWSD01000108">
    <property type="protein sequence ID" value="ERH20515.1"/>
    <property type="molecule type" value="Genomic_DNA"/>
</dbReference>
<evidence type="ECO:0000313" key="1">
    <source>
        <dbReference type="EMBL" id="ERH20515.1"/>
    </source>
</evidence>
<reference evidence="1 2" key="1">
    <citation type="submission" date="2013-06" db="EMBL/GenBank/DDBJ databases">
        <authorList>
            <person name="Weinstock G."/>
            <person name="Sodergren E."/>
            <person name="Lobos E.A."/>
            <person name="Fulton L."/>
            <person name="Fulton R."/>
            <person name="Courtney L."/>
            <person name="Fronick C."/>
            <person name="O'Laughlin M."/>
            <person name="Godfrey J."/>
            <person name="Wilson R.M."/>
            <person name="Miner T."/>
            <person name="Farmer C."/>
            <person name="Delehaunty K."/>
            <person name="Cordes M."/>
            <person name="Minx P."/>
            <person name="Tomlinson C."/>
            <person name="Chen J."/>
            <person name="Wollam A."/>
            <person name="Pepin K.H."/>
            <person name="Bhonagiri V."/>
            <person name="Zhang X."/>
            <person name="Warren W."/>
            <person name="Mitreva M."/>
            <person name="Mardis E.R."/>
            <person name="Wilson R.K."/>
        </authorList>
    </citation>
    <scope>NUCLEOTIDE SEQUENCE [LARGE SCALE GENOMIC DNA]</scope>
    <source>
        <strain evidence="1 2">F0510</strain>
    </source>
</reference>
<gene>
    <name evidence="1" type="ORF">HMPREF1549_01191</name>
</gene>
<dbReference type="HOGENOM" id="CLU_3163668_0_0_11"/>
<accession>U1PXF3</accession>
<protein>
    <submittedName>
        <fullName evidence="1">Uncharacterized protein</fullName>
    </submittedName>
</protein>
<evidence type="ECO:0000313" key="2">
    <source>
        <dbReference type="Proteomes" id="UP000016498"/>
    </source>
</evidence>
<comment type="caution">
    <text evidence="1">The sequence shown here is derived from an EMBL/GenBank/DDBJ whole genome shotgun (WGS) entry which is preliminary data.</text>
</comment>
<organism evidence="1 2">
    <name type="scientific">Actinomyces johnsonii F0510</name>
    <dbReference type="NCBI Taxonomy" id="1227262"/>
    <lineage>
        <taxon>Bacteria</taxon>
        <taxon>Bacillati</taxon>
        <taxon>Actinomycetota</taxon>
        <taxon>Actinomycetes</taxon>
        <taxon>Actinomycetales</taxon>
        <taxon>Actinomycetaceae</taxon>
        <taxon>Actinomyces</taxon>
    </lineage>
</organism>
<sequence>MRGQNPVPDGVACPRPRGMPPLVLCVTIGRADPAGTDDHLAGQEITA</sequence>